<sequence length="449" mass="51257">MSTRSVRGPVYPEEDMARWRTQALALPAHEQERILRKAGYADPELDEDLNDYAQRLATIMEDRRLREISETQPHPILGAEESENSAVNESEELLLQAHQMEQPQLPLPTQTTDIQQGSRNNRGAQIRNRIIAENAENTGNTNFETDSEIIQQLLSSPEYIRKTTAKKRSHQKGRSLKSKKSRNEKRKLKKKEKKPLIKKDSSTDSDITSSSEVSTTDESSESETGHKNKKPRMENLPDEVRMEAEKIQKQKKDSENADLVMRDIIESTFETNRKDFDPEQWLPKEGIEKEAASNTWDHERVIAISKPKAKSIRERGQLWAQANHTSIAAEAASLNVLRAFIQNQPLLELMKKNVRISQTNVTVQQKLRDQQNVEPWEKGIAVGSLPGTEVISDQVNRRIKESKKQKLKKNFSQQRSTTPNPSPTVTPPPATYERAGSSSYRRGSFKYNK</sequence>
<accession>A0A5J4VA44</accession>
<dbReference type="Proteomes" id="UP000324800">
    <property type="component" value="Unassembled WGS sequence"/>
</dbReference>
<name>A0A5J4VA44_9EUKA</name>
<protein>
    <submittedName>
        <fullName evidence="2">Uncharacterized protein</fullName>
    </submittedName>
</protein>
<evidence type="ECO:0000313" key="2">
    <source>
        <dbReference type="EMBL" id="KAA6379396.1"/>
    </source>
</evidence>
<evidence type="ECO:0000256" key="1">
    <source>
        <dbReference type="SAM" id="MobiDB-lite"/>
    </source>
</evidence>
<feature type="compositionally biased region" description="Basic residues" evidence="1">
    <location>
        <begin position="163"/>
        <end position="193"/>
    </location>
</feature>
<feature type="region of interest" description="Disordered" evidence="1">
    <location>
        <begin position="163"/>
        <end position="239"/>
    </location>
</feature>
<feature type="compositionally biased region" description="Polar residues" evidence="1">
    <location>
        <begin position="108"/>
        <end position="123"/>
    </location>
</feature>
<feature type="region of interest" description="Disordered" evidence="1">
    <location>
        <begin position="400"/>
        <end position="449"/>
    </location>
</feature>
<comment type="caution">
    <text evidence="2">The sequence shown here is derived from an EMBL/GenBank/DDBJ whole genome shotgun (WGS) entry which is preliminary data.</text>
</comment>
<feature type="region of interest" description="Disordered" evidence="1">
    <location>
        <begin position="108"/>
        <end position="127"/>
    </location>
</feature>
<evidence type="ECO:0000313" key="3">
    <source>
        <dbReference type="Proteomes" id="UP000324800"/>
    </source>
</evidence>
<dbReference type="EMBL" id="SNRW01008521">
    <property type="protein sequence ID" value="KAA6379396.1"/>
    <property type="molecule type" value="Genomic_DNA"/>
</dbReference>
<feature type="compositionally biased region" description="Pro residues" evidence="1">
    <location>
        <begin position="420"/>
        <end position="430"/>
    </location>
</feature>
<feature type="compositionally biased region" description="Basic and acidic residues" evidence="1">
    <location>
        <begin position="223"/>
        <end position="239"/>
    </location>
</feature>
<reference evidence="2 3" key="1">
    <citation type="submission" date="2019-03" db="EMBL/GenBank/DDBJ databases">
        <title>Single cell metagenomics reveals metabolic interactions within the superorganism composed of flagellate Streblomastix strix and complex community of Bacteroidetes bacteria on its surface.</title>
        <authorList>
            <person name="Treitli S.C."/>
            <person name="Kolisko M."/>
            <person name="Husnik F."/>
            <person name="Keeling P."/>
            <person name="Hampl V."/>
        </authorList>
    </citation>
    <scope>NUCLEOTIDE SEQUENCE [LARGE SCALE GENOMIC DNA]</scope>
    <source>
        <strain evidence="2">ST1C</strain>
    </source>
</reference>
<organism evidence="2 3">
    <name type="scientific">Streblomastix strix</name>
    <dbReference type="NCBI Taxonomy" id="222440"/>
    <lineage>
        <taxon>Eukaryota</taxon>
        <taxon>Metamonada</taxon>
        <taxon>Preaxostyla</taxon>
        <taxon>Oxymonadida</taxon>
        <taxon>Streblomastigidae</taxon>
        <taxon>Streblomastix</taxon>
    </lineage>
</organism>
<dbReference type="AlphaFoldDB" id="A0A5J4VA44"/>
<feature type="compositionally biased region" description="Low complexity" evidence="1">
    <location>
        <begin position="204"/>
        <end position="217"/>
    </location>
</feature>
<gene>
    <name evidence="2" type="ORF">EZS28_025078</name>
</gene>
<proteinExistence type="predicted"/>